<dbReference type="SUPFAM" id="SSF57770">
    <property type="entry name" value="Methionyl-tRNA synthetase (MetRS), Zn-domain"/>
    <property type="match status" value="1"/>
</dbReference>
<evidence type="ECO:0000256" key="5">
    <source>
        <dbReference type="ARBA" id="ARBA00022840"/>
    </source>
</evidence>
<accession>A0ABW2SM70</accession>
<dbReference type="EMBL" id="JBHTEF010000001">
    <property type="protein sequence ID" value="MFC7581222.1"/>
    <property type="molecule type" value="Genomic_DNA"/>
</dbReference>
<comment type="catalytic activity">
    <reaction evidence="8 9">
        <text>tRNA(Met) + L-methionine + ATP = L-methionyl-tRNA(Met) + AMP + diphosphate</text>
        <dbReference type="Rhea" id="RHEA:13481"/>
        <dbReference type="Rhea" id="RHEA-COMP:9667"/>
        <dbReference type="Rhea" id="RHEA-COMP:9698"/>
        <dbReference type="ChEBI" id="CHEBI:30616"/>
        <dbReference type="ChEBI" id="CHEBI:33019"/>
        <dbReference type="ChEBI" id="CHEBI:57844"/>
        <dbReference type="ChEBI" id="CHEBI:78442"/>
        <dbReference type="ChEBI" id="CHEBI:78530"/>
        <dbReference type="ChEBI" id="CHEBI:456215"/>
        <dbReference type="EC" id="6.1.1.10"/>
    </reaction>
</comment>
<evidence type="ECO:0000256" key="3">
    <source>
        <dbReference type="ARBA" id="ARBA00022598"/>
    </source>
</evidence>
<keyword evidence="7 9" id="KW-0030">Aminoacyl-tRNA synthetase</keyword>
<feature type="domain" description="Methionyl/Leucyl tRNA synthetase" evidence="10">
    <location>
        <begin position="7"/>
        <end position="411"/>
    </location>
</feature>
<evidence type="ECO:0000256" key="6">
    <source>
        <dbReference type="ARBA" id="ARBA00022917"/>
    </source>
</evidence>
<feature type="short sequence motif" description="'HIGH' region" evidence="9">
    <location>
        <begin position="11"/>
        <end position="21"/>
    </location>
</feature>
<dbReference type="RefSeq" id="WP_380974314.1">
    <property type="nucleotide sequence ID" value="NZ_JBHTEF010000001.1"/>
</dbReference>
<feature type="binding site" evidence="9">
    <location>
        <position position="351"/>
    </location>
    <ligand>
        <name>ATP</name>
        <dbReference type="ChEBI" id="CHEBI:30616"/>
    </ligand>
</feature>
<protein>
    <recommendedName>
        <fullName evidence="9">Methionine--tRNA ligase</fullName>
        <ecNumber evidence="9">6.1.1.10</ecNumber>
    </recommendedName>
    <alternativeName>
        <fullName evidence="9">Methionyl-tRNA synthetase</fullName>
        <shortName evidence="9">MetRS</shortName>
    </alternativeName>
</protein>
<dbReference type="EC" id="6.1.1.10" evidence="9"/>
<feature type="binding site" evidence="9">
    <location>
        <position position="159"/>
    </location>
    <ligand>
        <name>Zn(2+)</name>
        <dbReference type="ChEBI" id="CHEBI:29105"/>
    </ligand>
</feature>
<comment type="subcellular location">
    <subcellularLocation>
        <location evidence="9">Cytoplasm</location>
    </subcellularLocation>
</comment>
<gene>
    <name evidence="9 11" type="primary">metG</name>
    <name evidence="11" type="ORF">ACFQWG_08435</name>
</gene>
<keyword evidence="5 9" id="KW-0067">ATP-binding</keyword>
<dbReference type="PANTHER" id="PTHR45765:SF1">
    <property type="entry name" value="METHIONINE--TRNA LIGASE, CYTOPLASMIC"/>
    <property type="match status" value="1"/>
</dbReference>
<name>A0ABW2SM70_9ACTO</name>
<dbReference type="InterPro" id="IPR023458">
    <property type="entry name" value="Met-tRNA_ligase_1"/>
</dbReference>
<dbReference type="SUPFAM" id="SSF47323">
    <property type="entry name" value="Anticodon-binding domain of a subclass of class I aminoacyl-tRNA synthetases"/>
    <property type="match status" value="1"/>
</dbReference>
<dbReference type="InterPro" id="IPR009080">
    <property type="entry name" value="tRNAsynth_Ia_anticodon-bd"/>
</dbReference>
<dbReference type="PRINTS" id="PR01041">
    <property type="entry name" value="TRNASYNTHMET"/>
</dbReference>
<dbReference type="InterPro" id="IPR033911">
    <property type="entry name" value="MetRS_core"/>
</dbReference>
<keyword evidence="3 9" id="KW-0436">Ligase</keyword>
<sequence length="602" mass="67265">MSRILSAVAWPYANGPRHIGHVAGFGVPSDVFSRYMRMTGNEVLMVSGTDEHGTPILVAADAEGVTPRELADRNNRLIVEDLQALGLSYDLFTRTTTGNHEHVVQAMFEVVRDNGYMIVQTTRGAISPSTGRTLPDRYIEGTCPICGYEGARGDQCDNCGNQLDPTDLISPRSRINGEVPEFVETEHYFLDLPALAEALSAWLDDRERSGTWRPNVIKFSQNFLEDIRPRAMTRDIDWGIPVPGWEDQPHKRLYVWFDAVVGYLSASIEWARRSGDPEAWRRWWNDTEALSYYFMGKDNIVFHSQIWPAELLGYNGEGSRGGAPGSFGHLNLPTEVVSSEFLTMEGKKFASSRGIVIYVRDMLSRYQADALRYFISAAGPETSDADFTWAEFLRRTNSELVAGWGNLVNRTASMIHKRFGSIPQPGALEDIDRALLTAVEEGFDEVGALIRAHHQKAALGAAMRLVGEANKYVTETEPFKLKAPEQRERLATILWALAQVVTDLNTMLSPFLPHSANEVDRVMGGTGEVAPMPRIEEVEDLDVHEDDGSPRRYPIITGDYEGFPAWERHPVLVGREVSQPHPVFAKLDEGIVEEELARAGER</sequence>
<keyword evidence="9" id="KW-0479">Metal-binding</keyword>
<evidence type="ECO:0000256" key="2">
    <source>
        <dbReference type="ARBA" id="ARBA00008258"/>
    </source>
</evidence>
<keyword evidence="6 9" id="KW-0648">Protein biosynthesis</keyword>
<feature type="binding site" evidence="9">
    <location>
        <position position="146"/>
    </location>
    <ligand>
        <name>Zn(2+)</name>
        <dbReference type="ChEBI" id="CHEBI:29105"/>
    </ligand>
</feature>
<dbReference type="Gene3D" id="1.10.730.10">
    <property type="entry name" value="Isoleucyl-tRNA Synthetase, Domain 1"/>
    <property type="match status" value="1"/>
</dbReference>
<keyword evidence="4 9" id="KW-0547">Nucleotide-binding</keyword>
<proteinExistence type="inferred from homology"/>
<evidence type="ECO:0000256" key="8">
    <source>
        <dbReference type="ARBA" id="ARBA00047364"/>
    </source>
</evidence>
<dbReference type="Gene3D" id="2.20.28.20">
    <property type="entry name" value="Methionyl-tRNA synthetase, Zn-domain"/>
    <property type="match status" value="1"/>
</dbReference>
<comment type="cofactor">
    <cofactor evidence="9">
        <name>Zn(2+)</name>
        <dbReference type="ChEBI" id="CHEBI:29105"/>
    </cofactor>
    <text evidence="9">Binds 1 zinc ion per subunit.</text>
</comment>
<dbReference type="Proteomes" id="UP001596527">
    <property type="component" value="Unassembled WGS sequence"/>
</dbReference>
<keyword evidence="9" id="KW-0862">Zinc</keyword>
<dbReference type="SUPFAM" id="SSF52374">
    <property type="entry name" value="Nucleotidylyl transferase"/>
    <property type="match status" value="1"/>
</dbReference>
<reference evidence="12" key="1">
    <citation type="journal article" date="2019" name="Int. J. Syst. Evol. Microbiol.">
        <title>The Global Catalogue of Microorganisms (GCM) 10K type strain sequencing project: providing services to taxonomists for standard genome sequencing and annotation.</title>
        <authorList>
            <consortium name="The Broad Institute Genomics Platform"/>
            <consortium name="The Broad Institute Genome Sequencing Center for Infectious Disease"/>
            <person name="Wu L."/>
            <person name="Ma J."/>
        </authorList>
    </citation>
    <scope>NUCLEOTIDE SEQUENCE [LARGE SCALE GENOMIC DNA]</scope>
    <source>
        <strain evidence="12">CCUG 56698</strain>
    </source>
</reference>
<dbReference type="Gene3D" id="3.40.50.620">
    <property type="entry name" value="HUPs"/>
    <property type="match status" value="1"/>
</dbReference>
<evidence type="ECO:0000256" key="1">
    <source>
        <dbReference type="ARBA" id="ARBA00003314"/>
    </source>
</evidence>
<comment type="caution">
    <text evidence="9">Lacks conserved residue(s) required for the propagation of feature annotation.</text>
</comment>
<feature type="binding site" evidence="9">
    <location>
        <position position="143"/>
    </location>
    <ligand>
        <name>Zn(2+)</name>
        <dbReference type="ChEBI" id="CHEBI:29105"/>
    </ligand>
</feature>
<evidence type="ECO:0000313" key="12">
    <source>
        <dbReference type="Proteomes" id="UP001596527"/>
    </source>
</evidence>
<dbReference type="InterPro" id="IPR041872">
    <property type="entry name" value="Anticodon_Met"/>
</dbReference>
<comment type="subunit">
    <text evidence="9">Monomer.</text>
</comment>
<dbReference type="InterPro" id="IPR014758">
    <property type="entry name" value="Met-tRNA_synth"/>
</dbReference>
<evidence type="ECO:0000313" key="11">
    <source>
        <dbReference type="EMBL" id="MFC7581222.1"/>
    </source>
</evidence>
<comment type="function">
    <text evidence="1 9">Is required not only for elongation of protein synthesis but also for the initiation of all mRNA translation through initiator tRNA(fMet) aminoacylation.</text>
</comment>
<comment type="similarity">
    <text evidence="2 9">Belongs to the class-I aminoacyl-tRNA synthetase family. MetG type 1 subfamily.</text>
</comment>
<evidence type="ECO:0000256" key="9">
    <source>
        <dbReference type="HAMAP-Rule" id="MF_00098"/>
    </source>
</evidence>
<keyword evidence="12" id="KW-1185">Reference proteome</keyword>
<dbReference type="InterPro" id="IPR029038">
    <property type="entry name" value="MetRS_Zn"/>
</dbReference>
<evidence type="ECO:0000259" key="10">
    <source>
        <dbReference type="Pfam" id="PF09334"/>
    </source>
</evidence>
<dbReference type="CDD" id="cd07957">
    <property type="entry name" value="Anticodon_Ia_Met"/>
    <property type="match status" value="1"/>
</dbReference>
<dbReference type="HAMAP" id="MF_00098">
    <property type="entry name" value="Met_tRNA_synth_type1"/>
    <property type="match status" value="1"/>
</dbReference>
<dbReference type="CDD" id="cd00814">
    <property type="entry name" value="MetRS_core"/>
    <property type="match status" value="1"/>
</dbReference>
<keyword evidence="9" id="KW-0963">Cytoplasm</keyword>
<dbReference type="InterPro" id="IPR015413">
    <property type="entry name" value="Methionyl/Leucyl_tRNA_Synth"/>
</dbReference>
<organism evidence="11 12">
    <name type="scientific">Schaalia naturae</name>
    <dbReference type="NCBI Taxonomy" id="635203"/>
    <lineage>
        <taxon>Bacteria</taxon>
        <taxon>Bacillati</taxon>
        <taxon>Actinomycetota</taxon>
        <taxon>Actinomycetes</taxon>
        <taxon>Actinomycetales</taxon>
        <taxon>Actinomycetaceae</taxon>
        <taxon>Schaalia</taxon>
    </lineage>
</organism>
<evidence type="ECO:0000256" key="7">
    <source>
        <dbReference type="ARBA" id="ARBA00023146"/>
    </source>
</evidence>
<dbReference type="NCBIfam" id="TIGR00398">
    <property type="entry name" value="metG"/>
    <property type="match status" value="1"/>
</dbReference>
<comment type="caution">
    <text evidence="11">The sequence shown here is derived from an EMBL/GenBank/DDBJ whole genome shotgun (WGS) entry which is preliminary data.</text>
</comment>
<dbReference type="GO" id="GO:0004825">
    <property type="term" value="F:methionine-tRNA ligase activity"/>
    <property type="evidence" value="ECO:0007669"/>
    <property type="project" value="UniProtKB-EC"/>
</dbReference>
<dbReference type="InterPro" id="IPR014729">
    <property type="entry name" value="Rossmann-like_a/b/a_fold"/>
</dbReference>
<dbReference type="PANTHER" id="PTHR45765">
    <property type="entry name" value="METHIONINE--TRNA LIGASE"/>
    <property type="match status" value="1"/>
</dbReference>
<evidence type="ECO:0000256" key="4">
    <source>
        <dbReference type="ARBA" id="ARBA00022741"/>
    </source>
</evidence>
<feature type="binding site" evidence="9">
    <location>
        <position position="156"/>
    </location>
    <ligand>
        <name>Zn(2+)</name>
        <dbReference type="ChEBI" id="CHEBI:29105"/>
    </ligand>
</feature>
<dbReference type="Pfam" id="PF09334">
    <property type="entry name" value="tRNA-synt_1g"/>
    <property type="match status" value="1"/>
</dbReference>